<dbReference type="SUPFAM" id="SSF48371">
    <property type="entry name" value="ARM repeat"/>
    <property type="match status" value="1"/>
</dbReference>
<protein>
    <recommendedName>
        <fullName evidence="3">Pre-rRNA-processing protein RIX1</fullName>
    </recommendedName>
</protein>
<dbReference type="Proteomes" id="UP000070544">
    <property type="component" value="Unassembled WGS sequence"/>
</dbReference>
<dbReference type="OrthoDB" id="20900at2759"/>
<feature type="region of interest" description="Disordered" evidence="5">
    <location>
        <begin position="481"/>
        <end position="510"/>
    </location>
</feature>
<dbReference type="GO" id="GO:0005634">
    <property type="term" value="C:nucleus"/>
    <property type="evidence" value="ECO:0007669"/>
    <property type="project" value="UniProtKB-SubCell"/>
</dbReference>
<evidence type="ECO:0000313" key="7">
    <source>
        <dbReference type="EMBL" id="KXS18600.1"/>
    </source>
</evidence>
<dbReference type="OMA" id="GGWEILR"/>
<dbReference type="InterPro" id="IPR012583">
    <property type="entry name" value="RIX1_N"/>
</dbReference>
<keyword evidence="4" id="KW-0539">Nucleus</keyword>
<dbReference type="GO" id="GO:0006364">
    <property type="term" value="P:rRNA processing"/>
    <property type="evidence" value="ECO:0007669"/>
    <property type="project" value="TreeGrafter"/>
</dbReference>
<name>A0A139APD0_GONPJ</name>
<feature type="compositionally biased region" description="Basic and acidic residues" evidence="5">
    <location>
        <begin position="786"/>
        <end position="797"/>
    </location>
</feature>
<evidence type="ECO:0000256" key="5">
    <source>
        <dbReference type="SAM" id="MobiDB-lite"/>
    </source>
</evidence>
<reference evidence="7 8" key="1">
    <citation type="journal article" date="2015" name="Genome Biol. Evol.">
        <title>Phylogenomic analyses indicate that early fungi evolved digesting cell walls of algal ancestors of land plants.</title>
        <authorList>
            <person name="Chang Y."/>
            <person name="Wang S."/>
            <person name="Sekimoto S."/>
            <person name="Aerts A.L."/>
            <person name="Choi C."/>
            <person name="Clum A."/>
            <person name="LaButti K.M."/>
            <person name="Lindquist E.A."/>
            <person name="Yee Ngan C."/>
            <person name="Ohm R.A."/>
            <person name="Salamov A.A."/>
            <person name="Grigoriev I.V."/>
            <person name="Spatafora J.W."/>
            <person name="Berbee M.L."/>
        </authorList>
    </citation>
    <scope>NUCLEOTIDE SEQUENCE [LARGE SCALE GENOMIC DNA]</scope>
    <source>
        <strain evidence="7 8">JEL478</strain>
    </source>
</reference>
<dbReference type="PANTHER" id="PTHR34105">
    <property type="entry name" value="PROLINE-, GLUTAMIC ACID- AND LEUCINE-RICH PROTEIN 1"/>
    <property type="match status" value="1"/>
</dbReference>
<evidence type="ECO:0000256" key="2">
    <source>
        <dbReference type="ARBA" id="ARBA00010511"/>
    </source>
</evidence>
<evidence type="ECO:0000256" key="3">
    <source>
        <dbReference type="ARBA" id="ARBA00021502"/>
    </source>
</evidence>
<evidence type="ECO:0000256" key="4">
    <source>
        <dbReference type="ARBA" id="ARBA00023242"/>
    </source>
</evidence>
<comment type="subcellular location">
    <subcellularLocation>
        <location evidence="1">Nucleus</location>
    </subcellularLocation>
</comment>
<keyword evidence="8" id="KW-1185">Reference proteome</keyword>
<evidence type="ECO:0000313" key="8">
    <source>
        <dbReference type="Proteomes" id="UP000070544"/>
    </source>
</evidence>
<feature type="compositionally biased region" description="Pro residues" evidence="5">
    <location>
        <begin position="731"/>
        <end position="743"/>
    </location>
</feature>
<dbReference type="EMBL" id="KQ965741">
    <property type="protein sequence ID" value="KXS18600.1"/>
    <property type="molecule type" value="Genomic_DNA"/>
</dbReference>
<dbReference type="InterPro" id="IPR016024">
    <property type="entry name" value="ARM-type_fold"/>
</dbReference>
<feature type="region of interest" description="Disordered" evidence="5">
    <location>
        <begin position="724"/>
        <end position="753"/>
    </location>
</feature>
<feature type="region of interest" description="Disordered" evidence="5">
    <location>
        <begin position="770"/>
        <end position="828"/>
    </location>
</feature>
<evidence type="ECO:0000259" key="6">
    <source>
        <dbReference type="Pfam" id="PF08167"/>
    </source>
</evidence>
<evidence type="ECO:0000256" key="1">
    <source>
        <dbReference type="ARBA" id="ARBA00004123"/>
    </source>
</evidence>
<proteinExistence type="inferred from homology"/>
<dbReference type="AlphaFoldDB" id="A0A139APD0"/>
<sequence length="828" mass="90170">MNRNRPHPRRTLELLISRVLTAPDIDNGSQTSSPSLHNSSLLHASIELISKQRTLARIRDEVAAETGNTVAAFVDPNGSNSKDFISTLSSRLHPWLVRVSSLLTSRSEYSRRIGATLVKETVVQCPELFPSYFATWTAGLMNHIRRPETSPHAILGAGETLFLLFRMSSDFPELYRDVTATNVGKLVEALLSVAEKSDSDHEVQAAVLRQLFDILTTFSSLAKAQAPNIEKLSLRFLTGGRDTPSTLPGLAADCLGGLCLIGGKGAIPQVWHARLVKTLGSAHTELNILLRSVEESSRPPQPTQILDLPPIQHGDYLSCLPARLNRLSSLTVCVARLLGASFISSEVQAPVELLLSFCERISSVYEGMDLKHPPDVEEASILMSILPQLYGGAARVLMSTMMSLKDLLLPYIRTISGIVKRLLMVEHSDSTRLIAYALLETAIDFYGAGFLLTGDGLQDILLCTLYDIIALTPDQAATSASSAGDAQTSENTSWKKQKRQGQGQVHVSTSSPKIVVQGPKVAVAVAASKALSAILRNLPSQKLPATLPNTILRQVLHYSSKLPDQLREIQYRCLLDLVLAEPNVRGLTGAASKAFSIGGANDPREDIRLFCQHATFTMDSVIHPRFPPYGRPPLPSEDREKVSPDQGGFGLARFAPSTRMASRETHLETYRLGETSEATRAHDMDVEPSSIHMPVQPPELSYTFLAPAPQSVPVESETMAPKTTFISNSFNPPPQPKPNPPVLNPTGSTAPSQLSAVNGTDTAKILQYSFNDSSSVRDPQTAPLRQQDKDDRSHLADAMDTSLGSTENKNEDNNDDDFPEIYLGSDSE</sequence>
<gene>
    <name evidence="7" type="ORF">M427DRAFT_53559</name>
</gene>
<dbReference type="STRING" id="1344416.A0A139APD0"/>
<feature type="domain" description="Pre-rRNA-processing protein RIX1 N-terminal" evidence="6">
    <location>
        <begin position="72"/>
        <end position="241"/>
    </location>
</feature>
<comment type="similarity">
    <text evidence="2">Belongs to the RIX1/PELP1 family.</text>
</comment>
<dbReference type="Pfam" id="PF08167">
    <property type="entry name" value="RIX1"/>
    <property type="match status" value="1"/>
</dbReference>
<dbReference type="PANTHER" id="PTHR34105:SF1">
    <property type="entry name" value="PROLINE-, GLUTAMIC ACID- AND LEUCINE-RICH PROTEIN 1"/>
    <property type="match status" value="1"/>
</dbReference>
<accession>A0A139APD0</accession>
<organism evidence="7 8">
    <name type="scientific">Gonapodya prolifera (strain JEL478)</name>
    <name type="common">Monoblepharis prolifera</name>
    <dbReference type="NCBI Taxonomy" id="1344416"/>
    <lineage>
        <taxon>Eukaryota</taxon>
        <taxon>Fungi</taxon>
        <taxon>Fungi incertae sedis</taxon>
        <taxon>Chytridiomycota</taxon>
        <taxon>Chytridiomycota incertae sedis</taxon>
        <taxon>Monoblepharidomycetes</taxon>
        <taxon>Monoblepharidales</taxon>
        <taxon>Gonapodyaceae</taxon>
        <taxon>Gonapodya</taxon>
    </lineage>
</organism>